<dbReference type="GO" id="GO:0000155">
    <property type="term" value="F:phosphorelay sensor kinase activity"/>
    <property type="evidence" value="ECO:0007669"/>
    <property type="project" value="InterPro"/>
</dbReference>
<feature type="domain" description="Response regulatory" evidence="19">
    <location>
        <begin position="829"/>
        <end position="948"/>
    </location>
</feature>
<dbReference type="Pfam" id="PF00072">
    <property type="entry name" value="Response_reg"/>
    <property type="match status" value="1"/>
</dbReference>
<evidence type="ECO:0000256" key="9">
    <source>
        <dbReference type="ARBA" id="ARBA00022840"/>
    </source>
</evidence>
<dbReference type="SMART" id="SM00387">
    <property type="entry name" value="HATPase_c"/>
    <property type="match status" value="1"/>
</dbReference>
<name>A0A562ZGW3_9BURK</name>
<dbReference type="OrthoDB" id="8874570at2"/>
<dbReference type="SUPFAM" id="SSF55785">
    <property type="entry name" value="PYP-like sensor domain (PAS domain)"/>
    <property type="match status" value="1"/>
</dbReference>
<dbReference type="SUPFAM" id="SSF52172">
    <property type="entry name" value="CheY-like"/>
    <property type="match status" value="1"/>
</dbReference>
<keyword evidence="6" id="KW-0808">Transferase</keyword>
<keyword evidence="5" id="KW-0997">Cell inner membrane</keyword>
<organism evidence="22 23">
    <name type="scientific">Caenimonas sedimenti</name>
    <dbReference type="NCBI Taxonomy" id="2596921"/>
    <lineage>
        <taxon>Bacteria</taxon>
        <taxon>Pseudomonadati</taxon>
        <taxon>Pseudomonadota</taxon>
        <taxon>Betaproteobacteria</taxon>
        <taxon>Burkholderiales</taxon>
        <taxon>Comamonadaceae</taxon>
        <taxon>Caenimonas</taxon>
    </lineage>
</organism>
<dbReference type="InterPro" id="IPR003594">
    <property type="entry name" value="HATPase_dom"/>
</dbReference>
<dbReference type="Pfam" id="PF02518">
    <property type="entry name" value="HATPase_c"/>
    <property type="match status" value="1"/>
</dbReference>
<dbReference type="InterPro" id="IPR011623">
    <property type="entry name" value="7TMR_DISM_rcpt_extracell_dom1"/>
</dbReference>
<feature type="transmembrane region" description="Helical" evidence="16">
    <location>
        <begin position="359"/>
        <end position="381"/>
    </location>
</feature>
<proteinExistence type="predicted"/>
<feature type="transmembrane region" description="Helical" evidence="16">
    <location>
        <begin position="277"/>
        <end position="295"/>
    </location>
</feature>
<evidence type="ECO:0000256" key="17">
    <source>
        <dbReference type="SAM" id="SignalP"/>
    </source>
</evidence>
<feature type="transmembrane region" description="Helical" evidence="16">
    <location>
        <begin position="302"/>
        <end position="325"/>
    </location>
</feature>
<keyword evidence="9" id="KW-0067">ATP-binding</keyword>
<dbReference type="Gene3D" id="1.10.287.130">
    <property type="match status" value="1"/>
</dbReference>
<reference evidence="22 23" key="1">
    <citation type="submission" date="2019-07" db="EMBL/GenBank/DDBJ databases">
        <title>Caenimonas sedimenti sp. nov., isolated from activated sludge.</title>
        <authorList>
            <person name="Xu J."/>
        </authorList>
    </citation>
    <scope>NUCLEOTIDE SEQUENCE [LARGE SCALE GENOMIC DNA]</scope>
    <source>
        <strain evidence="22 23">HX-9-20</strain>
    </source>
</reference>
<dbReference type="PROSITE" id="PS50113">
    <property type="entry name" value="PAC"/>
    <property type="match status" value="1"/>
</dbReference>
<comment type="caution">
    <text evidence="22">The sequence shown here is derived from an EMBL/GenBank/DDBJ whole genome shotgun (WGS) entry which is preliminary data.</text>
</comment>
<feature type="coiled-coil region" evidence="15">
    <location>
        <begin position="559"/>
        <end position="592"/>
    </location>
</feature>
<dbReference type="RefSeq" id="WP_145896400.1">
    <property type="nucleotide sequence ID" value="NZ_VOBQ01000024.1"/>
</dbReference>
<dbReference type="InterPro" id="IPR013655">
    <property type="entry name" value="PAS_fold_3"/>
</dbReference>
<feature type="domain" description="PAC" evidence="20">
    <location>
        <begin position="505"/>
        <end position="557"/>
    </location>
</feature>
<dbReference type="PROSITE" id="PS50110">
    <property type="entry name" value="RESPONSE_REGULATORY"/>
    <property type="match status" value="1"/>
</dbReference>
<dbReference type="SMART" id="SM00448">
    <property type="entry name" value="REC"/>
    <property type="match status" value="1"/>
</dbReference>
<dbReference type="InterPro" id="IPR035965">
    <property type="entry name" value="PAS-like_dom_sf"/>
</dbReference>
<protein>
    <recommendedName>
        <fullName evidence="3">histidine kinase</fullName>
        <ecNumber evidence="3">2.7.13.3</ecNumber>
    </recommendedName>
</protein>
<keyword evidence="11" id="KW-0902">Two-component regulatory system</keyword>
<dbReference type="InterPro" id="IPR036890">
    <property type="entry name" value="HATPase_C_sf"/>
</dbReference>
<dbReference type="NCBIfam" id="TIGR00229">
    <property type="entry name" value="sensory_box"/>
    <property type="match status" value="1"/>
</dbReference>
<keyword evidence="12 16" id="KW-0472">Membrane</keyword>
<evidence type="ECO:0000256" key="6">
    <source>
        <dbReference type="ARBA" id="ARBA00022679"/>
    </source>
</evidence>
<evidence type="ECO:0000259" key="18">
    <source>
        <dbReference type="PROSITE" id="PS50109"/>
    </source>
</evidence>
<dbReference type="InterPro" id="IPR003661">
    <property type="entry name" value="HisK_dim/P_dom"/>
</dbReference>
<feature type="chain" id="PRO_5021983396" description="histidine kinase" evidence="17">
    <location>
        <begin position="35"/>
        <end position="1066"/>
    </location>
</feature>
<dbReference type="InterPro" id="IPR001789">
    <property type="entry name" value="Sig_transdc_resp-reg_receiver"/>
</dbReference>
<dbReference type="EC" id="2.7.13.3" evidence="3"/>
<evidence type="ECO:0000256" key="11">
    <source>
        <dbReference type="ARBA" id="ARBA00023012"/>
    </source>
</evidence>
<keyword evidence="8" id="KW-0418">Kinase</keyword>
<dbReference type="InterPro" id="IPR001610">
    <property type="entry name" value="PAC"/>
</dbReference>
<dbReference type="Gene3D" id="3.40.50.2300">
    <property type="match status" value="1"/>
</dbReference>
<dbReference type="GO" id="GO:0009927">
    <property type="term" value="F:histidine phosphotransfer kinase activity"/>
    <property type="evidence" value="ECO:0007669"/>
    <property type="project" value="TreeGrafter"/>
</dbReference>
<gene>
    <name evidence="22" type="ORF">FN976_25850</name>
</gene>
<dbReference type="CDD" id="cd17546">
    <property type="entry name" value="REC_hyHK_CKI1_RcsC-like"/>
    <property type="match status" value="1"/>
</dbReference>
<evidence type="ECO:0000256" key="3">
    <source>
        <dbReference type="ARBA" id="ARBA00012438"/>
    </source>
</evidence>
<dbReference type="Pfam" id="PF00512">
    <property type="entry name" value="HisKA"/>
    <property type="match status" value="1"/>
</dbReference>
<keyword evidence="10 16" id="KW-1133">Transmembrane helix</keyword>
<dbReference type="SUPFAM" id="SSF47384">
    <property type="entry name" value="Homodimeric domain of signal transducing histidine kinase"/>
    <property type="match status" value="1"/>
</dbReference>
<feature type="signal peptide" evidence="17">
    <location>
        <begin position="1"/>
        <end position="34"/>
    </location>
</feature>
<dbReference type="SMART" id="SM00388">
    <property type="entry name" value="HisKA"/>
    <property type="match status" value="1"/>
</dbReference>
<dbReference type="InterPro" id="IPR036641">
    <property type="entry name" value="HPT_dom_sf"/>
</dbReference>
<evidence type="ECO:0000259" key="19">
    <source>
        <dbReference type="PROSITE" id="PS50110"/>
    </source>
</evidence>
<dbReference type="InterPro" id="IPR000700">
    <property type="entry name" value="PAS-assoc_C"/>
</dbReference>
<evidence type="ECO:0000256" key="12">
    <source>
        <dbReference type="ARBA" id="ARBA00023136"/>
    </source>
</evidence>
<comment type="catalytic activity">
    <reaction evidence="1">
        <text>ATP + protein L-histidine = ADP + protein N-phospho-L-histidine.</text>
        <dbReference type="EC" id="2.7.13.3"/>
    </reaction>
</comment>
<evidence type="ECO:0000313" key="22">
    <source>
        <dbReference type="EMBL" id="TWO66962.1"/>
    </source>
</evidence>
<evidence type="ECO:0000256" key="1">
    <source>
        <dbReference type="ARBA" id="ARBA00000085"/>
    </source>
</evidence>
<sequence>MTEHLTILPAIRRAWARWRACVLLVAGMAAVASAAADGSPTARQGVLALPAAPAGVLELGGEWGFTWQRFVDPGWTSQPATAFGKVPGSWNELTAGGKPPGTDGWGSYTLQVDCPAGQQYALAVAGQRTAARVFVNGTLVASQGEPGTSPETTRPAVHNRVPLSQQFACPLRITVHLADFSHRAGGFVRALPLGTPDQLAALREQRLVQDSVLLGAYLLASIVTVIFFVARRKDPSALLFGLFLIAMGVYSDLTGERVLLRLFGTEVPWEAFLRVEYLSWFAAMALFGLLVRSLFPRDIHRMALRVLLALTALGALVVIALPAALYSHLSLAGQLVSVALAIYVTWAMAVAARRGQAGASVLLVGMAVVVVAILLDMVFYAEGPSRRLTPIGIMVFVLSPSVVLARRLARALNVEELRALEQRVRGDLLVRSTKAGIYDWDVTTGQVVYSERLKEMLGFPADADTAGWPVFHEFIHPEDRAAVRASFVEELRNCKVASGEMRHEPREEFRLLRRDGSHIWVKPEAISLTGSDCRTLRYICSFIDITDRRAMEEGLKASRDQVLSQATQLQRQNAALEDNARLREEVERMSRHDLKTPLNSIIGVTRLLRDDPRMPADHLELLGVTERAGYRMLEMVNLSLGLFKMETGAYDFRPQAVNLAEVVDRVLVDMQSHAEANRVSVRLARAGHAPVYARAEELLCYSIVANLLKNAVEATPPGGAVTLSLEAGDPAQLRIHNPGSVPAAVAERFFDKYVTAGKSGGTGLGTYSARLMARVQEGDLTMASSEIAGTTLTLALKALTADALPAPLPAGAIPGLPQTLAAADFQPRRILVVDDDEYNRLILRRYLPSPPFTVDTAVNGQAAIEAVARDRPDILLIDMEMPVMGGVEAVAWVRRREALEQRSPCIIIVLSSNDDAASIRRCLDAGANRFITKPVTREALLEALRELDPGIALAPVAQAQPPSRIDTLPAPGDVVQVDSELADRIPEFLESRRQLVEAMEQALASGDREQLRGLAHRAGGGLALYGFQWAAWQSRQIETGAENGDPHELGQHVERLRDHLRTVQVR</sequence>
<keyword evidence="4" id="KW-1003">Cell membrane</keyword>
<evidence type="ECO:0000256" key="4">
    <source>
        <dbReference type="ARBA" id="ARBA00022475"/>
    </source>
</evidence>
<dbReference type="Pfam" id="PF08447">
    <property type="entry name" value="PAS_3"/>
    <property type="match status" value="1"/>
</dbReference>
<dbReference type="InterPro" id="IPR011006">
    <property type="entry name" value="CheY-like_superfamily"/>
</dbReference>
<evidence type="ECO:0000256" key="16">
    <source>
        <dbReference type="SAM" id="Phobius"/>
    </source>
</evidence>
<keyword evidence="7 16" id="KW-0812">Transmembrane</keyword>
<evidence type="ECO:0000313" key="23">
    <source>
        <dbReference type="Proteomes" id="UP000318199"/>
    </source>
</evidence>
<dbReference type="Pfam" id="PF01627">
    <property type="entry name" value="Hpt"/>
    <property type="match status" value="1"/>
</dbReference>
<dbReference type="SUPFAM" id="SSF47226">
    <property type="entry name" value="Histidine-containing phosphotransfer domain, HPT domain"/>
    <property type="match status" value="1"/>
</dbReference>
<feature type="transmembrane region" description="Helical" evidence="16">
    <location>
        <begin position="212"/>
        <end position="230"/>
    </location>
</feature>
<dbReference type="Gene3D" id="2.60.120.260">
    <property type="entry name" value="Galactose-binding domain-like"/>
    <property type="match status" value="1"/>
</dbReference>
<evidence type="ECO:0000256" key="10">
    <source>
        <dbReference type="ARBA" id="ARBA00022989"/>
    </source>
</evidence>
<dbReference type="Gene3D" id="3.30.565.10">
    <property type="entry name" value="Histidine kinase-like ATPase, C-terminal domain"/>
    <property type="match status" value="1"/>
</dbReference>
<dbReference type="EMBL" id="VOBQ01000024">
    <property type="protein sequence ID" value="TWO66962.1"/>
    <property type="molecule type" value="Genomic_DNA"/>
</dbReference>
<dbReference type="InterPro" id="IPR036097">
    <property type="entry name" value="HisK_dim/P_sf"/>
</dbReference>
<evidence type="ECO:0000259" key="20">
    <source>
        <dbReference type="PROSITE" id="PS50113"/>
    </source>
</evidence>
<feature type="domain" description="Histidine kinase" evidence="18">
    <location>
        <begin position="589"/>
        <end position="800"/>
    </location>
</feature>
<keyword evidence="9" id="KW-0547">Nucleotide-binding</keyword>
<feature type="transmembrane region" description="Helical" evidence="16">
    <location>
        <begin position="237"/>
        <end position="253"/>
    </location>
</feature>
<evidence type="ECO:0000256" key="5">
    <source>
        <dbReference type="ARBA" id="ARBA00022519"/>
    </source>
</evidence>
<dbReference type="InterPro" id="IPR008979">
    <property type="entry name" value="Galactose-bd-like_sf"/>
</dbReference>
<evidence type="ECO:0000256" key="14">
    <source>
        <dbReference type="PROSITE-ProRule" id="PRU00169"/>
    </source>
</evidence>
<dbReference type="InterPro" id="IPR000014">
    <property type="entry name" value="PAS"/>
</dbReference>
<dbReference type="Gene3D" id="3.30.450.20">
    <property type="entry name" value="PAS domain"/>
    <property type="match status" value="1"/>
</dbReference>
<dbReference type="SUPFAM" id="SSF55874">
    <property type="entry name" value="ATPase domain of HSP90 chaperone/DNA topoisomerase II/histidine kinase"/>
    <property type="match status" value="1"/>
</dbReference>
<dbReference type="PANTHER" id="PTHR43047:SF72">
    <property type="entry name" value="OSMOSENSING HISTIDINE PROTEIN KINASE SLN1"/>
    <property type="match status" value="1"/>
</dbReference>
<keyword evidence="14" id="KW-0597">Phosphoprotein</keyword>
<evidence type="ECO:0000256" key="2">
    <source>
        <dbReference type="ARBA" id="ARBA00004429"/>
    </source>
</evidence>
<dbReference type="SMART" id="SM00086">
    <property type="entry name" value="PAC"/>
    <property type="match status" value="1"/>
</dbReference>
<keyword evidence="17" id="KW-0732">Signal</keyword>
<dbReference type="GO" id="GO:0005886">
    <property type="term" value="C:plasma membrane"/>
    <property type="evidence" value="ECO:0007669"/>
    <property type="project" value="UniProtKB-SubCell"/>
</dbReference>
<accession>A0A562ZGW3</accession>
<dbReference type="SUPFAM" id="SSF49785">
    <property type="entry name" value="Galactose-binding domain-like"/>
    <property type="match status" value="1"/>
</dbReference>
<dbReference type="PANTHER" id="PTHR43047">
    <property type="entry name" value="TWO-COMPONENT HISTIDINE PROTEIN KINASE"/>
    <property type="match status" value="1"/>
</dbReference>
<comment type="subcellular location">
    <subcellularLocation>
        <location evidence="2">Cell inner membrane</location>
        <topology evidence="2">Multi-pass membrane protein</topology>
    </subcellularLocation>
</comment>
<dbReference type="AlphaFoldDB" id="A0A562ZGW3"/>
<feature type="modified residue" description="4-aspartylphosphate" evidence="14">
    <location>
        <position position="878"/>
    </location>
</feature>
<feature type="modified residue" description="Phosphohistidine" evidence="13">
    <location>
        <position position="1016"/>
    </location>
</feature>
<feature type="transmembrane region" description="Helical" evidence="16">
    <location>
        <begin position="331"/>
        <end position="352"/>
    </location>
</feature>
<dbReference type="PROSITE" id="PS50894">
    <property type="entry name" value="HPT"/>
    <property type="match status" value="1"/>
</dbReference>
<dbReference type="PROSITE" id="PS50109">
    <property type="entry name" value="HIS_KIN"/>
    <property type="match status" value="1"/>
</dbReference>
<keyword evidence="15" id="KW-0175">Coiled coil</keyword>
<dbReference type="CDD" id="cd00130">
    <property type="entry name" value="PAS"/>
    <property type="match status" value="1"/>
</dbReference>
<dbReference type="InterPro" id="IPR008207">
    <property type="entry name" value="Sig_transdc_His_kin_Hpt_dom"/>
</dbReference>
<dbReference type="Pfam" id="PF07695">
    <property type="entry name" value="7TMR-DISM_7TM"/>
    <property type="match status" value="1"/>
</dbReference>
<evidence type="ECO:0000256" key="8">
    <source>
        <dbReference type="ARBA" id="ARBA00022777"/>
    </source>
</evidence>
<evidence type="ECO:0000256" key="13">
    <source>
        <dbReference type="PROSITE-ProRule" id="PRU00110"/>
    </source>
</evidence>
<dbReference type="Gene3D" id="1.20.120.160">
    <property type="entry name" value="HPT domain"/>
    <property type="match status" value="1"/>
</dbReference>
<dbReference type="CDD" id="cd00082">
    <property type="entry name" value="HisKA"/>
    <property type="match status" value="1"/>
</dbReference>
<keyword evidence="23" id="KW-1185">Reference proteome</keyword>
<dbReference type="InterPro" id="IPR005467">
    <property type="entry name" value="His_kinase_dom"/>
</dbReference>
<evidence type="ECO:0000259" key="21">
    <source>
        <dbReference type="PROSITE" id="PS50894"/>
    </source>
</evidence>
<dbReference type="Proteomes" id="UP000318199">
    <property type="component" value="Unassembled WGS sequence"/>
</dbReference>
<evidence type="ECO:0000256" key="7">
    <source>
        <dbReference type="ARBA" id="ARBA00022692"/>
    </source>
</evidence>
<evidence type="ECO:0000256" key="15">
    <source>
        <dbReference type="SAM" id="Coils"/>
    </source>
</evidence>
<feature type="domain" description="HPt" evidence="21">
    <location>
        <begin position="977"/>
        <end position="1066"/>
    </location>
</feature>